<dbReference type="AlphaFoldDB" id="A0A225SSR2"/>
<name>A0A225SSR2_9BURK</name>
<evidence type="ECO:0008006" key="3">
    <source>
        <dbReference type="Google" id="ProtNLM"/>
    </source>
</evidence>
<sequence>MLAGRPHHFAFWYDVAESTGSFCYGPFNIFINGKLLLSASESNFTLNVIASDLRRCYDSLGKLDELPPDFDPCAVFERALHTNGYHSYSDPVFPSHWFSETDERISALLDLFIEIEDSRRTIPPYGVELSMYSEISDTGWRFFLFSQGGNDMLLCSNDLGTTVLCHAFPEGEVKRAVEQFLTVEHLPYDVSAE</sequence>
<evidence type="ECO:0000313" key="1">
    <source>
        <dbReference type="EMBL" id="OWY34235.1"/>
    </source>
</evidence>
<dbReference type="Pfam" id="PF15593">
    <property type="entry name" value="Imm42"/>
    <property type="match status" value="1"/>
</dbReference>
<gene>
    <name evidence="1" type="ORF">CEJ45_12620</name>
</gene>
<keyword evidence="2" id="KW-1185">Reference proteome</keyword>
<dbReference type="EMBL" id="NJGV01000010">
    <property type="protein sequence ID" value="OWY34235.1"/>
    <property type="molecule type" value="Genomic_DNA"/>
</dbReference>
<reference evidence="1 2" key="1">
    <citation type="journal article" date="2010" name="Int. J. Syst. Evol. Microbiol.">
        <title>Reclassification of Herbaspirillum putei as a later heterotypic synonym of Herbaspirillum huttiense, with the description of H. huttiense subsp. huttiense subsp. nov. and H. huttiense subsp. putei subsp. nov., comb. nov., and description of Herbaspirillum aquaticum sp. nov.</title>
        <authorList>
            <person name="Dobritsa A.P."/>
            <person name="Reddy M.C."/>
            <person name="Samadpour M."/>
        </authorList>
    </citation>
    <scope>NUCLEOTIDE SEQUENCE [LARGE SCALE GENOMIC DNA]</scope>
    <source>
        <strain evidence="1 2">IEH 4430</strain>
    </source>
</reference>
<dbReference type="RefSeq" id="WP_088755451.1">
    <property type="nucleotide sequence ID" value="NZ_NJGV01000010.1"/>
</dbReference>
<evidence type="ECO:0000313" key="2">
    <source>
        <dbReference type="Proteomes" id="UP000214747"/>
    </source>
</evidence>
<dbReference type="InterPro" id="IPR028958">
    <property type="entry name" value="Imm42"/>
</dbReference>
<organism evidence="1 2">
    <name type="scientific">Herbaspirillum aquaticum</name>
    <dbReference type="NCBI Taxonomy" id="568783"/>
    <lineage>
        <taxon>Bacteria</taxon>
        <taxon>Pseudomonadati</taxon>
        <taxon>Pseudomonadota</taxon>
        <taxon>Betaproteobacteria</taxon>
        <taxon>Burkholderiales</taxon>
        <taxon>Oxalobacteraceae</taxon>
        <taxon>Herbaspirillum</taxon>
    </lineage>
</organism>
<protein>
    <recommendedName>
        <fullName evidence="3">Immunity protein 42</fullName>
    </recommendedName>
</protein>
<dbReference type="Proteomes" id="UP000214747">
    <property type="component" value="Unassembled WGS sequence"/>
</dbReference>
<comment type="caution">
    <text evidence="1">The sequence shown here is derived from an EMBL/GenBank/DDBJ whole genome shotgun (WGS) entry which is preliminary data.</text>
</comment>
<proteinExistence type="predicted"/>
<accession>A0A225SSR2</accession>